<dbReference type="InterPro" id="IPR004014">
    <property type="entry name" value="ATPase_P-typ_cation-transptr_N"/>
</dbReference>
<dbReference type="EMBL" id="APNK01000002">
    <property type="protein sequence ID" value="KEZ78973.1"/>
    <property type="molecule type" value="Genomic_DNA"/>
</dbReference>
<dbReference type="InterPro" id="IPR006068">
    <property type="entry name" value="ATPase_P-typ_cation-transptr_C"/>
</dbReference>
<dbReference type="PRINTS" id="PR00119">
    <property type="entry name" value="CATATPASE"/>
</dbReference>
<accession>A0A084IQI9</accession>
<dbReference type="GO" id="GO:0005524">
    <property type="term" value="F:ATP binding"/>
    <property type="evidence" value="ECO:0007669"/>
    <property type="project" value="UniProtKB-KW"/>
</dbReference>
<dbReference type="Gene3D" id="3.40.1110.10">
    <property type="entry name" value="Calcium-transporting ATPase, cytoplasmic domain N"/>
    <property type="match status" value="1"/>
</dbReference>
<dbReference type="Gene3D" id="2.70.150.10">
    <property type="entry name" value="Calcium-transporting ATPase, cytoplasmic transduction domain A"/>
    <property type="match status" value="1"/>
</dbReference>
<organism evidence="15 16">
    <name type="scientific">Salinisphaera hydrothermalis (strain C41B8)</name>
    <dbReference type="NCBI Taxonomy" id="1304275"/>
    <lineage>
        <taxon>Bacteria</taxon>
        <taxon>Pseudomonadati</taxon>
        <taxon>Pseudomonadota</taxon>
        <taxon>Gammaproteobacteria</taxon>
        <taxon>Salinisphaerales</taxon>
        <taxon>Salinisphaeraceae</taxon>
        <taxon>Salinisphaera</taxon>
    </lineage>
</organism>
<feature type="transmembrane region" description="Helical" evidence="13">
    <location>
        <begin position="82"/>
        <end position="98"/>
    </location>
</feature>
<comment type="subcellular location">
    <subcellularLocation>
        <location evidence="1">Cell membrane</location>
        <topology evidence="1">Multi-pass membrane protein</topology>
    </subcellularLocation>
</comment>
<evidence type="ECO:0000256" key="2">
    <source>
        <dbReference type="ARBA" id="ARBA00005675"/>
    </source>
</evidence>
<dbReference type="OrthoDB" id="9814270at2"/>
<feature type="domain" description="Cation-transporting P-type ATPase N-terminal" evidence="14">
    <location>
        <begin position="5"/>
        <end position="78"/>
    </location>
</feature>
<evidence type="ECO:0000256" key="7">
    <source>
        <dbReference type="ARBA" id="ARBA00022840"/>
    </source>
</evidence>
<keyword evidence="7" id="KW-0067">ATP-binding</keyword>
<keyword evidence="11 13" id="KW-0472">Membrane</keyword>
<feature type="transmembrane region" description="Helical" evidence="13">
    <location>
        <begin position="796"/>
        <end position="816"/>
    </location>
</feature>
<dbReference type="PANTHER" id="PTHR43294:SF21">
    <property type="entry name" value="CATION TRANSPORTING ATPASE"/>
    <property type="match status" value="1"/>
</dbReference>
<keyword evidence="4" id="KW-0597">Phosphoprotein</keyword>
<evidence type="ECO:0000256" key="4">
    <source>
        <dbReference type="ARBA" id="ARBA00022553"/>
    </source>
</evidence>
<evidence type="ECO:0000256" key="6">
    <source>
        <dbReference type="ARBA" id="ARBA00022741"/>
    </source>
</evidence>
<dbReference type="InterPro" id="IPR023214">
    <property type="entry name" value="HAD_sf"/>
</dbReference>
<dbReference type="SFLD" id="SFLDS00003">
    <property type="entry name" value="Haloacid_Dehalogenase"/>
    <property type="match status" value="1"/>
</dbReference>
<dbReference type="InterPro" id="IPR036412">
    <property type="entry name" value="HAD-like_sf"/>
</dbReference>
<evidence type="ECO:0000256" key="9">
    <source>
        <dbReference type="ARBA" id="ARBA00022967"/>
    </source>
</evidence>
<dbReference type="Gene3D" id="1.20.1110.10">
    <property type="entry name" value="Calcium-transporting ATPase, transmembrane domain"/>
    <property type="match status" value="1"/>
</dbReference>
<dbReference type="eggNOG" id="COG0474">
    <property type="taxonomic scope" value="Bacteria"/>
</dbReference>
<dbReference type="GO" id="GO:0006883">
    <property type="term" value="P:intracellular sodium ion homeostasis"/>
    <property type="evidence" value="ECO:0007669"/>
    <property type="project" value="TreeGrafter"/>
</dbReference>
<dbReference type="GO" id="GO:1990573">
    <property type="term" value="P:potassium ion import across plasma membrane"/>
    <property type="evidence" value="ECO:0007669"/>
    <property type="project" value="TreeGrafter"/>
</dbReference>
<dbReference type="NCBIfam" id="TIGR01494">
    <property type="entry name" value="ATPase_P-type"/>
    <property type="match status" value="2"/>
</dbReference>
<evidence type="ECO:0000256" key="10">
    <source>
        <dbReference type="ARBA" id="ARBA00022989"/>
    </source>
</evidence>
<dbReference type="SMART" id="SM00831">
    <property type="entry name" value="Cation_ATPase_N"/>
    <property type="match status" value="1"/>
</dbReference>
<keyword evidence="9" id="KW-1278">Translocase</keyword>
<dbReference type="GO" id="GO:0005391">
    <property type="term" value="F:P-type sodium:potassium-exchanging transporter activity"/>
    <property type="evidence" value="ECO:0007669"/>
    <property type="project" value="TreeGrafter"/>
</dbReference>
<protein>
    <submittedName>
        <fullName evidence="15">P-type HAD superfamily ATPase</fullName>
    </submittedName>
</protein>
<dbReference type="PATRIC" id="fig|1304275.5.peg.516"/>
<dbReference type="GO" id="GO:0016887">
    <property type="term" value="F:ATP hydrolysis activity"/>
    <property type="evidence" value="ECO:0007669"/>
    <property type="project" value="InterPro"/>
</dbReference>
<evidence type="ECO:0000313" key="16">
    <source>
        <dbReference type="Proteomes" id="UP000028302"/>
    </source>
</evidence>
<dbReference type="InterPro" id="IPR059000">
    <property type="entry name" value="ATPase_P-type_domA"/>
</dbReference>
<evidence type="ECO:0000313" key="15">
    <source>
        <dbReference type="EMBL" id="KEZ78973.1"/>
    </source>
</evidence>
<feature type="transmembrane region" description="Helical" evidence="13">
    <location>
        <begin position="757"/>
        <end position="784"/>
    </location>
</feature>
<dbReference type="GO" id="GO:0030007">
    <property type="term" value="P:intracellular potassium ion homeostasis"/>
    <property type="evidence" value="ECO:0007669"/>
    <property type="project" value="TreeGrafter"/>
</dbReference>
<sequence>MDTSNWHELDTEQTLHALQAVPEGLSDEEAAMRLARYGDNTLPATPPESWFRRLARQFGNLLIGLLMVAGIATLIMRHWVDAGVIFGVVIIMVLIGALQEGRAEKALRGIQALLSRETNVVRAGRLQRLPARWLVPGDIVRLNAGDCAPADLRLLQGREVQVDESPLTGEALPVDKSASAVPLQTPLAERSDMIYSGTHLTRGHAVAVVVATGARTEIGRIARLAEGVSQVRTPLMIQMADLSLKLTLAILILAGLTFGAGWLRGAGFEAAFLAAVALAVAAIPEGLPAVITITLAIGVQRMARRSAIIRRLYAVETLGAVDVICSDKTGTLTYNQMMVRSVVLAADQLAVEGNGYVPRGRIESVRSPSSADADAGLARLVIAAVLCNDAELKPDPDWHILGSATEGALLTLALKAGHDIDRIRATYTRLDTRPFESSRRTMATLHRDREGVRWITLKGAPEAVLEHCTTQLHDGVAEPLAREYWTQQVIALAESGQRTLAVAQRLATTPEIDLVAGDFESEFVLLGLFGIEDPPRPDAIEAVARCRAAGIDIKMITGDHAATARAIGARFGLGEVGGVLTGRDIDAMDDRALRDSTRTVDIYARTTPEHKLRLVRALQDRGCVVAMTGDGVNDAPALRQAEVGIAMGQRGTDTAREAAHVVLTDDNFVSIAEAVEQGRTVYDNIRKSVLYMLPTGLAEAMVIVLAIVFGFTLPLTPLQVLWVNTITATTLGLALAFERPETDLMRRRPRGTRDGILNAMLAWRIVFVTLIILAGTFGQFLWALERGLALEQARTIAVNTLVMFELFYLLSSRFILLPVLGRNGMRGNRYVVFAALTTLVFQLLFTDTTPFQLLFDTRHITAMEWLGLSLTASSVLWLVELEKMILRRAARNRGRPDPAPTRPAGDDASSGVSS</sequence>
<evidence type="ECO:0000256" key="11">
    <source>
        <dbReference type="ARBA" id="ARBA00023136"/>
    </source>
</evidence>
<evidence type="ECO:0000259" key="14">
    <source>
        <dbReference type="SMART" id="SM00831"/>
    </source>
</evidence>
<dbReference type="InterPro" id="IPR023298">
    <property type="entry name" value="ATPase_P-typ_TM_dom_sf"/>
</dbReference>
<keyword evidence="5 13" id="KW-0812">Transmembrane</keyword>
<dbReference type="SUPFAM" id="SSF81660">
    <property type="entry name" value="Metal cation-transporting ATPase, ATP-binding domain N"/>
    <property type="match status" value="1"/>
</dbReference>
<dbReference type="Pfam" id="PF00122">
    <property type="entry name" value="E1-E2_ATPase"/>
    <property type="match status" value="1"/>
</dbReference>
<dbReference type="Pfam" id="PF00690">
    <property type="entry name" value="Cation_ATPase_N"/>
    <property type="match status" value="1"/>
</dbReference>
<dbReference type="AlphaFoldDB" id="A0A084IQI9"/>
<feature type="transmembrane region" description="Helical" evidence="13">
    <location>
        <begin position="242"/>
        <end position="264"/>
    </location>
</feature>
<feature type="transmembrane region" description="Helical" evidence="13">
    <location>
        <begin position="719"/>
        <end position="737"/>
    </location>
</feature>
<dbReference type="Pfam" id="PF13246">
    <property type="entry name" value="Cation_ATPase"/>
    <property type="match status" value="1"/>
</dbReference>
<dbReference type="InterPro" id="IPR044492">
    <property type="entry name" value="P_typ_ATPase_HD_dom"/>
</dbReference>
<dbReference type="Proteomes" id="UP000028302">
    <property type="component" value="Unassembled WGS sequence"/>
</dbReference>
<dbReference type="InterPro" id="IPR023299">
    <property type="entry name" value="ATPase_P-typ_cyto_dom_N"/>
</dbReference>
<keyword evidence="6" id="KW-0547">Nucleotide-binding</keyword>
<dbReference type="SFLD" id="SFLDG00002">
    <property type="entry name" value="C1.7:_P-type_atpase_like"/>
    <property type="match status" value="1"/>
</dbReference>
<keyword evidence="3" id="KW-1003">Cell membrane</keyword>
<dbReference type="PANTHER" id="PTHR43294">
    <property type="entry name" value="SODIUM/POTASSIUM-TRANSPORTING ATPASE SUBUNIT ALPHA"/>
    <property type="match status" value="1"/>
</dbReference>
<feature type="region of interest" description="Disordered" evidence="12">
    <location>
        <begin position="892"/>
        <end position="914"/>
    </location>
</feature>
<keyword evidence="8" id="KW-0460">Magnesium</keyword>
<dbReference type="FunFam" id="2.70.150.10:FF:000160">
    <property type="entry name" value="Sarcoplasmic/endoplasmic reticulum calcium ATPase 1"/>
    <property type="match status" value="1"/>
</dbReference>
<proteinExistence type="inferred from homology"/>
<dbReference type="SUPFAM" id="SSF56784">
    <property type="entry name" value="HAD-like"/>
    <property type="match status" value="1"/>
</dbReference>
<feature type="transmembrane region" description="Helical" evidence="13">
    <location>
        <begin position="58"/>
        <end position="76"/>
    </location>
</feature>
<evidence type="ECO:0000256" key="3">
    <source>
        <dbReference type="ARBA" id="ARBA00022475"/>
    </source>
</evidence>
<comment type="similarity">
    <text evidence="2">Belongs to the cation transport ATPase (P-type) (TC 3.A.3) family. Type IIA subfamily.</text>
</comment>
<evidence type="ECO:0000256" key="12">
    <source>
        <dbReference type="SAM" id="MobiDB-lite"/>
    </source>
</evidence>
<dbReference type="GO" id="GO:0005886">
    <property type="term" value="C:plasma membrane"/>
    <property type="evidence" value="ECO:0007669"/>
    <property type="project" value="UniProtKB-SubCell"/>
</dbReference>
<dbReference type="Pfam" id="PF00689">
    <property type="entry name" value="Cation_ATPase_C"/>
    <property type="match status" value="1"/>
</dbReference>
<evidence type="ECO:0000256" key="13">
    <source>
        <dbReference type="SAM" id="Phobius"/>
    </source>
</evidence>
<name>A0A084IQI9_SALHC</name>
<dbReference type="SFLD" id="SFLDF00027">
    <property type="entry name" value="p-type_atpase"/>
    <property type="match status" value="1"/>
</dbReference>
<reference evidence="15 16" key="1">
    <citation type="submission" date="2013-03" db="EMBL/GenBank/DDBJ databases">
        <title>Salinisphaera hydrothermalis C41B8 Genome Sequencing.</title>
        <authorList>
            <person name="Li C."/>
            <person name="Lai Q."/>
            <person name="Shao Z."/>
        </authorList>
    </citation>
    <scope>NUCLEOTIDE SEQUENCE [LARGE SCALE GENOMIC DNA]</scope>
    <source>
        <strain evidence="15 16">C41B8</strain>
    </source>
</reference>
<keyword evidence="10 13" id="KW-1133">Transmembrane helix</keyword>
<dbReference type="InterPro" id="IPR008250">
    <property type="entry name" value="ATPase_P-typ_transduc_dom_A_sf"/>
</dbReference>
<evidence type="ECO:0000256" key="8">
    <source>
        <dbReference type="ARBA" id="ARBA00022842"/>
    </source>
</evidence>
<dbReference type="InterPro" id="IPR001757">
    <property type="entry name" value="P_typ_ATPase"/>
</dbReference>
<dbReference type="InterPro" id="IPR050510">
    <property type="entry name" value="Cation_transp_ATPase_P-type"/>
</dbReference>
<dbReference type="SUPFAM" id="SSF81665">
    <property type="entry name" value="Calcium ATPase, transmembrane domain M"/>
    <property type="match status" value="1"/>
</dbReference>
<comment type="caution">
    <text evidence="15">The sequence shown here is derived from an EMBL/GenBank/DDBJ whole genome shotgun (WGS) entry which is preliminary data.</text>
</comment>
<keyword evidence="16" id="KW-1185">Reference proteome</keyword>
<feature type="transmembrane region" description="Helical" evidence="13">
    <location>
        <begin position="865"/>
        <end position="886"/>
    </location>
</feature>
<evidence type="ECO:0000256" key="1">
    <source>
        <dbReference type="ARBA" id="ARBA00004651"/>
    </source>
</evidence>
<feature type="transmembrane region" description="Helical" evidence="13">
    <location>
        <begin position="689"/>
        <end position="713"/>
    </location>
</feature>
<dbReference type="STRING" id="1304275.C41B8_02547"/>
<dbReference type="GO" id="GO:1902600">
    <property type="term" value="P:proton transmembrane transport"/>
    <property type="evidence" value="ECO:0007669"/>
    <property type="project" value="TreeGrafter"/>
</dbReference>
<feature type="transmembrane region" description="Helical" evidence="13">
    <location>
        <begin position="828"/>
        <end position="845"/>
    </location>
</feature>
<gene>
    <name evidence="15" type="ORF">C41B8_02547</name>
</gene>
<dbReference type="GO" id="GO:0036376">
    <property type="term" value="P:sodium ion export across plasma membrane"/>
    <property type="evidence" value="ECO:0007669"/>
    <property type="project" value="TreeGrafter"/>
</dbReference>
<dbReference type="PRINTS" id="PR00120">
    <property type="entry name" value="HATPASE"/>
</dbReference>
<dbReference type="RefSeq" id="WP_084188399.1">
    <property type="nucleotide sequence ID" value="NZ_APNK01000002.1"/>
</dbReference>
<dbReference type="SUPFAM" id="SSF81653">
    <property type="entry name" value="Calcium ATPase, transduction domain A"/>
    <property type="match status" value="1"/>
</dbReference>
<evidence type="ECO:0000256" key="5">
    <source>
        <dbReference type="ARBA" id="ARBA00022692"/>
    </source>
</evidence>
<dbReference type="Gene3D" id="3.40.50.1000">
    <property type="entry name" value="HAD superfamily/HAD-like"/>
    <property type="match status" value="1"/>
</dbReference>
<dbReference type="PROSITE" id="PS00154">
    <property type="entry name" value="ATPASE_E1_E2"/>
    <property type="match status" value="1"/>
</dbReference>
<feature type="transmembrane region" description="Helical" evidence="13">
    <location>
        <begin position="270"/>
        <end position="297"/>
    </location>
</feature>
<dbReference type="InterPro" id="IPR018303">
    <property type="entry name" value="ATPase_P-typ_P_site"/>
</dbReference>